<gene>
    <name evidence="4" type="ORF">QC823_09800</name>
</gene>
<protein>
    <submittedName>
        <fullName evidence="4">SCO family protein</fullName>
    </submittedName>
</protein>
<organism evidence="4 5">
    <name type="scientific">Vreelandella vilamensis</name>
    <dbReference type="NCBI Taxonomy" id="531309"/>
    <lineage>
        <taxon>Bacteria</taxon>
        <taxon>Pseudomonadati</taxon>
        <taxon>Pseudomonadota</taxon>
        <taxon>Gammaproteobacteria</taxon>
        <taxon>Oceanospirillales</taxon>
        <taxon>Halomonadaceae</taxon>
        <taxon>Vreelandella</taxon>
    </lineage>
</organism>
<dbReference type="InterPro" id="IPR036249">
    <property type="entry name" value="Thioredoxin-like_sf"/>
</dbReference>
<dbReference type="Proteomes" id="UP001254564">
    <property type="component" value="Unassembled WGS sequence"/>
</dbReference>
<proteinExistence type="inferred from homology"/>
<comment type="caution">
    <text evidence="4">The sequence shown here is derived from an EMBL/GenBank/DDBJ whole genome shotgun (WGS) entry which is preliminary data.</text>
</comment>
<dbReference type="Pfam" id="PF02630">
    <property type="entry name" value="SCO1-SenC"/>
    <property type="match status" value="1"/>
</dbReference>
<evidence type="ECO:0000256" key="2">
    <source>
        <dbReference type="SAM" id="MobiDB-lite"/>
    </source>
</evidence>
<evidence type="ECO:0000256" key="1">
    <source>
        <dbReference type="ARBA" id="ARBA00010996"/>
    </source>
</evidence>
<sequence>MANSRFGANKTPPKNDVSNNRASKSAPLWLGSALFLLLVFVGALGLYRYMVAPDQSGEPIGGPIELPSTQGDFSLTQLGEDQFAVVSFGYTYCPDVCPMNQAVKKQALAQLTPEQRERVVPLMISVDPERDSIERLREYTGFFGEQFIGATGSQAQLEELAERYGVIWRRVEAKDSAMEYTIDHSASLYVVNREGDIVQRVLYSPTADALTNTLKTHLDG</sequence>
<accession>A0ABU1H4P6</accession>
<keyword evidence="3" id="KW-1133">Transmembrane helix</keyword>
<dbReference type="InterPro" id="IPR003782">
    <property type="entry name" value="SCO1/SenC"/>
</dbReference>
<dbReference type="EMBL" id="JARWAN010000014">
    <property type="protein sequence ID" value="MDR5899280.1"/>
    <property type="molecule type" value="Genomic_DNA"/>
</dbReference>
<keyword evidence="5" id="KW-1185">Reference proteome</keyword>
<evidence type="ECO:0000313" key="4">
    <source>
        <dbReference type="EMBL" id="MDR5899280.1"/>
    </source>
</evidence>
<keyword evidence="3" id="KW-0472">Membrane</keyword>
<dbReference type="CDD" id="cd02968">
    <property type="entry name" value="SCO"/>
    <property type="match status" value="1"/>
</dbReference>
<name>A0ABU1H4P6_9GAMM</name>
<dbReference type="PANTHER" id="PTHR12151:SF25">
    <property type="entry name" value="LINALOOL DEHYDRATASE_ISOMERASE DOMAIN-CONTAINING PROTEIN"/>
    <property type="match status" value="1"/>
</dbReference>
<dbReference type="PANTHER" id="PTHR12151">
    <property type="entry name" value="ELECTRON TRANSPORT PROTIN SCO1/SENC FAMILY MEMBER"/>
    <property type="match status" value="1"/>
</dbReference>
<dbReference type="Gene3D" id="3.40.30.10">
    <property type="entry name" value="Glutaredoxin"/>
    <property type="match status" value="1"/>
</dbReference>
<feature type="transmembrane region" description="Helical" evidence="3">
    <location>
        <begin position="28"/>
        <end position="47"/>
    </location>
</feature>
<keyword evidence="3" id="KW-0812">Transmembrane</keyword>
<dbReference type="RefSeq" id="WP_309656165.1">
    <property type="nucleotide sequence ID" value="NZ_JARWAN010000014.1"/>
</dbReference>
<comment type="similarity">
    <text evidence="1">Belongs to the SCO1/2 family.</text>
</comment>
<evidence type="ECO:0000256" key="3">
    <source>
        <dbReference type="SAM" id="Phobius"/>
    </source>
</evidence>
<evidence type="ECO:0000313" key="5">
    <source>
        <dbReference type="Proteomes" id="UP001254564"/>
    </source>
</evidence>
<reference evidence="4 5" key="1">
    <citation type="submission" date="2023-04" db="EMBL/GenBank/DDBJ databases">
        <title>A long-awaited taxogenomic arrangement of the family Halomonadaceae.</title>
        <authorList>
            <person name="De La Haba R."/>
            <person name="Chuvochina M."/>
            <person name="Wittouck S."/>
            <person name="Arahal D.R."/>
            <person name="Sanchez-Porro C."/>
            <person name="Hugenholtz P."/>
            <person name="Ventosa A."/>
        </authorList>
    </citation>
    <scope>NUCLEOTIDE SEQUENCE [LARGE SCALE GENOMIC DNA]</scope>
    <source>
        <strain evidence="4 5">DSM 21020</strain>
    </source>
</reference>
<dbReference type="SUPFAM" id="SSF52833">
    <property type="entry name" value="Thioredoxin-like"/>
    <property type="match status" value="1"/>
</dbReference>
<feature type="region of interest" description="Disordered" evidence="2">
    <location>
        <begin position="1"/>
        <end position="20"/>
    </location>
</feature>